<accession>A0ACC1P9G9</accession>
<comment type="caution">
    <text evidence="1">The sequence shown here is derived from an EMBL/GenBank/DDBJ whole genome shotgun (WGS) entry which is preliminary data.</text>
</comment>
<keyword evidence="2" id="KW-1185">Reference proteome</keyword>
<evidence type="ECO:0000313" key="2">
    <source>
        <dbReference type="Proteomes" id="UP001143856"/>
    </source>
</evidence>
<name>A0ACC1P9G9_9PEZI</name>
<dbReference type="Proteomes" id="UP001143856">
    <property type="component" value="Unassembled WGS sequence"/>
</dbReference>
<reference evidence="1" key="1">
    <citation type="submission" date="2022-10" db="EMBL/GenBank/DDBJ databases">
        <title>Genome Sequence of Xylaria curta.</title>
        <authorList>
            <person name="Buettner E."/>
        </authorList>
    </citation>
    <scope>NUCLEOTIDE SEQUENCE</scope>
    <source>
        <strain evidence="1">Babe10</strain>
    </source>
</reference>
<sequence>MQNPMERGESVAYVDERYRTLTQAESSYQRKTFSFENPHTCCHCEDVFITLDTQAWAVVCSACFWKGVGEPTTDGQYRLCGQCSRLYEDQKERKYSATLSYNLLEAIAASKEGCALYEWLVDLVVLNIVKRGGWRMSEILLSTAYKFHLSAVAFGSDRNPGCVLKVEFKLANATKAGTTPGFSLSYDLQGWTTAADPAAKYISCRPYEPDVKCNRSINFARGCFQECLENHDRCISFLTDKSDLEGGVPGLTRALARETVDIAHVPSRLIYASSEIEQFHVVLIETREAPDEITVDISRSGFAALSYCWGGDQPLTLTKASHQDLKTSILVSKLPQTLQDAVWVTRKMEMRYLWIDALCILQDSDEDKASEIARMSTYYSCAKLTICAAAASGSTEGFLHVRDNDVGLRAGLQHWARHLWENQFLFYSVTVVFVTIFPAIYIPGLNHVVFLHDGITWEWAVVFVATGFFFVLVEAWKWAKRVYYRQRRQQSMSKGDAAQETV</sequence>
<evidence type="ECO:0000313" key="1">
    <source>
        <dbReference type="EMBL" id="KAJ2987893.1"/>
    </source>
</evidence>
<proteinExistence type="predicted"/>
<organism evidence="1 2">
    <name type="scientific">Xylaria curta</name>
    <dbReference type="NCBI Taxonomy" id="42375"/>
    <lineage>
        <taxon>Eukaryota</taxon>
        <taxon>Fungi</taxon>
        <taxon>Dikarya</taxon>
        <taxon>Ascomycota</taxon>
        <taxon>Pezizomycotina</taxon>
        <taxon>Sordariomycetes</taxon>
        <taxon>Xylariomycetidae</taxon>
        <taxon>Xylariales</taxon>
        <taxon>Xylariaceae</taxon>
        <taxon>Xylaria</taxon>
    </lineage>
</organism>
<gene>
    <name evidence="1" type="ORF">NUW58_g4260</name>
</gene>
<dbReference type="EMBL" id="JAPDGR010000725">
    <property type="protein sequence ID" value="KAJ2987893.1"/>
    <property type="molecule type" value="Genomic_DNA"/>
</dbReference>
<protein>
    <submittedName>
        <fullName evidence="1">Uncharacterized protein</fullName>
    </submittedName>
</protein>